<dbReference type="Proteomes" id="UP001057753">
    <property type="component" value="Unassembled WGS sequence"/>
</dbReference>
<feature type="region of interest" description="Disordered" evidence="2">
    <location>
        <begin position="25"/>
        <end position="67"/>
    </location>
</feature>
<dbReference type="Pfam" id="PF13624">
    <property type="entry name" value="SurA_N_3"/>
    <property type="match status" value="1"/>
</dbReference>
<evidence type="ECO:0000256" key="1">
    <source>
        <dbReference type="SAM" id="Coils"/>
    </source>
</evidence>
<feature type="compositionally biased region" description="Polar residues" evidence="2">
    <location>
        <begin position="26"/>
        <end position="38"/>
    </location>
</feature>
<dbReference type="RefSeq" id="WP_257821134.1">
    <property type="nucleotide sequence ID" value="NZ_JABXYM010000001.1"/>
</dbReference>
<evidence type="ECO:0000313" key="4">
    <source>
        <dbReference type="EMBL" id="MCR6096559.1"/>
    </source>
</evidence>
<dbReference type="PANTHER" id="PTHR47245">
    <property type="entry name" value="PEPTIDYLPROLYL ISOMERASE"/>
    <property type="match status" value="1"/>
</dbReference>
<evidence type="ECO:0000256" key="3">
    <source>
        <dbReference type="SAM" id="SignalP"/>
    </source>
</evidence>
<name>A0A9Q4FZA2_SALAG</name>
<dbReference type="EMBL" id="JABXYM010000001">
    <property type="protein sequence ID" value="MCR6096559.1"/>
    <property type="molecule type" value="Genomic_DNA"/>
</dbReference>
<feature type="coiled-coil region" evidence="1">
    <location>
        <begin position="111"/>
        <end position="185"/>
    </location>
</feature>
<dbReference type="SUPFAM" id="SSF109998">
    <property type="entry name" value="Triger factor/SurA peptide-binding domain-like"/>
    <property type="match status" value="1"/>
</dbReference>
<dbReference type="AlphaFoldDB" id="A0A9Q4FZA2"/>
<dbReference type="PANTHER" id="PTHR47245:SF2">
    <property type="entry name" value="PEPTIDYL-PROLYL CIS-TRANS ISOMERASE HP_0175-RELATED"/>
    <property type="match status" value="1"/>
</dbReference>
<sequence length="253" mass="29302">MKRVDKKAFLAIPLSTMLVLAACGGENTNDAENDPNNMNETTENAPEEGENNNETAMDEEGAVDADPDEPIAIVNGEEIPMEELQMQMSQYEMLFAQQGMDPEDEENAAMIQELQQDILDLLVNQELLNQEADAQNIEVSDEEVEEELDQMREQFEEEEEFEQALEMQNYTLEQLEDDIRQMKRVQELQTMAHLDEDQYTVSEDEAREYYEEIVMSNPEIGEFEDIQEDIENELKLDLYLDDLREQAEIEILI</sequence>
<dbReference type="Gene3D" id="1.10.4030.10">
    <property type="entry name" value="Porin chaperone SurA, peptide-binding domain"/>
    <property type="match status" value="1"/>
</dbReference>
<proteinExistence type="predicted"/>
<comment type="caution">
    <text evidence="4">The sequence shown here is derived from an EMBL/GenBank/DDBJ whole genome shotgun (WGS) entry which is preliminary data.</text>
</comment>
<organism evidence="4 5">
    <name type="scientific">Salipaludibacillus agaradhaerens</name>
    <name type="common">Bacillus agaradhaerens</name>
    <dbReference type="NCBI Taxonomy" id="76935"/>
    <lineage>
        <taxon>Bacteria</taxon>
        <taxon>Bacillati</taxon>
        <taxon>Bacillota</taxon>
        <taxon>Bacilli</taxon>
        <taxon>Bacillales</taxon>
        <taxon>Bacillaceae</taxon>
    </lineage>
</organism>
<feature type="compositionally biased region" description="Acidic residues" evidence="2">
    <location>
        <begin position="45"/>
        <end position="67"/>
    </location>
</feature>
<evidence type="ECO:0000256" key="2">
    <source>
        <dbReference type="SAM" id="MobiDB-lite"/>
    </source>
</evidence>
<keyword evidence="5" id="KW-1185">Reference proteome</keyword>
<evidence type="ECO:0000313" key="5">
    <source>
        <dbReference type="Proteomes" id="UP001057753"/>
    </source>
</evidence>
<protein>
    <submittedName>
        <fullName evidence="4">SurA N-terminal domain-containing protein</fullName>
    </submittedName>
</protein>
<keyword evidence="3" id="KW-0732">Signal</keyword>
<reference evidence="4" key="1">
    <citation type="submission" date="2020-06" db="EMBL/GenBank/DDBJ databases">
        <title>Insight into the genomes of haloalkaliphilic bacilli from Kenyan soda lakes.</title>
        <authorList>
            <person name="Mwirichia R."/>
            <person name="Villamizar G.C."/>
            <person name="Poehlein A."/>
            <person name="Mugweru J."/>
            <person name="Kipnyargis A."/>
            <person name="Kiplimo D."/>
            <person name="Orwa P."/>
            <person name="Daniel R."/>
        </authorList>
    </citation>
    <scope>NUCLEOTIDE SEQUENCE</scope>
    <source>
        <strain evidence="4">B1096_S55</strain>
    </source>
</reference>
<dbReference type="PROSITE" id="PS51257">
    <property type="entry name" value="PROKAR_LIPOPROTEIN"/>
    <property type="match status" value="1"/>
</dbReference>
<feature type="chain" id="PRO_5040308079" evidence="3">
    <location>
        <begin position="22"/>
        <end position="253"/>
    </location>
</feature>
<accession>A0A9Q4FZA2</accession>
<dbReference type="InterPro" id="IPR027304">
    <property type="entry name" value="Trigger_fact/SurA_dom_sf"/>
</dbReference>
<gene>
    <name evidence="4" type="ORF">HXA33_08325</name>
</gene>
<dbReference type="InterPro" id="IPR050245">
    <property type="entry name" value="PrsA_foldase"/>
</dbReference>
<feature type="signal peptide" evidence="3">
    <location>
        <begin position="1"/>
        <end position="21"/>
    </location>
</feature>
<keyword evidence="1" id="KW-0175">Coiled coil</keyword>